<reference evidence="6 7" key="1">
    <citation type="submission" date="2018-09" db="EMBL/GenBank/DDBJ databases">
        <title>Comparative genomics of Leucobacter spp.</title>
        <authorList>
            <person name="Reis A.C."/>
            <person name="Kolvenbach B.A."/>
            <person name="Corvini P.F.X."/>
            <person name="Nunes O.C."/>
        </authorList>
    </citation>
    <scope>NUCLEOTIDE SEQUENCE [LARGE SCALE GENOMIC DNA]</scope>
    <source>
        <strain evidence="6 7">L-1</strain>
    </source>
</reference>
<accession>A0ABS1SP05</accession>
<comment type="caution">
    <text evidence="6">The sequence shown here is derived from an EMBL/GenBank/DDBJ whole genome shotgun (WGS) entry which is preliminary data.</text>
</comment>
<dbReference type="CDD" id="cd05013">
    <property type="entry name" value="SIS_RpiR"/>
    <property type="match status" value="1"/>
</dbReference>
<dbReference type="Pfam" id="PF01418">
    <property type="entry name" value="HTH_6"/>
    <property type="match status" value="1"/>
</dbReference>
<dbReference type="InterPro" id="IPR047640">
    <property type="entry name" value="RpiR-like"/>
</dbReference>
<feature type="domain" description="HTH rpiR-type" evidence="4">
    <location>
        <begin position="12"/>
        <end position="88"/>
    </location>
</feature>
<feature type="domain" description="SIS" evidence="5">
    <location>
        <begin position="125"/>
        <end position="265"/>
    </location>
</feature>
<dbReference type="InterPro" id="IPR001347">
    <property type="entry name" value="SIS_dom"/>
</dbReference>
<evidence type="ECO:0000256" key="2">
    <source>
        <dbReference type="ARBA" id="ARBA00023125"/>
    </source>
</evidence>
<keyword evidence="1" id="KW-0805">Transcription regulation</keyword>
<dbReference type="Gene3D" id="3.40.50.10490">
    <property type="entry name" value="Glucose-6-phosphate isomerase like protein, domain 1"/>
    <property type="match status" value="1"/>
</dbReference>
<name>A0ABS1SP05_9MICO</name>
<dbReference type="Proteomes" id="UP001646141">
    <property type="component" value="Unassembled WGS sequence"/>
</dbReference>
<proteinExistence type="predicted"/>
<dbReference type="EMBL" id="QYAD01000002">
    <property type="protein sequence ID" value="MBL3689635.1"/>
    <property type="molecule type" value="Genomic_DNA"/>
</dbReference>
<dbReference type="SUPFAM" id="SSF53697">
    <property type="entry name" value="SIS domain"/>
    <property type="match status" value="1"/>
</dbReference>
<dbReference type="Pfam" id="PF01380">
    <property type="entry name" value="SIS"/>
    <property type="match status" value="1"/>
</dbReference>
<dbReference type="Gene3D" id="1.10.10.10">
    <property type="entry name" value="Winged helix-like DNA-binding domain superfamily/Winged helix DNA-binding domain"/>
    <property type="match status" value="1"/>
</dbReference>
<protein>
    <submittedName>
        <fullName evidence="6">MurR/RpiR family transcriptional regulator</fullName>
    </submittedName>
</protein>
<dbReference type="PANTHER" id="PTHR30514">
    <property type="entry name" value="GLUCOKINASE"/>
    <property type="match status" value="1"/>
</dbReference>
<organism evidence="6 7">
    <name type="scientific">Leucobacter chromiireducens subsp. chromiireducens</name>
    <dbReference type="NCBI Taxonomy" id="660067"/>
    <lineage>
        <taxon>Bacteria</taxon>
        <taxon>Bacillati</taxon>
        <taxon>Actinomycetota</taxon>
        <taxon>Actinomycetes</taxon>
        <taxon>Micrococcales</taxon>
        <taxon>Microbacteriaceae</taxon>
        <taxon>Leucobacter</taxon>
    </lineage>
</organism>
<dbReference type="InterPro" id="IPR009057">
    <property type="entry name" value="Homeodomain-like_sf"/>
</dbReference>
<dbReference type="SUPFAM" id="SSF46689">
    <property type="entry name" value="Homeodomain-like"/>
    <property type="match status" value="1"/>
</dbReference>
<keyword evidence="3" id="KW-0804">Transcription</keyword>
<keyword evidence="2" id="KW-0238">DNA-binding</keyword>
<evidence type="ECO:0000313" key="7">
    <source>
        <dbReference type="Proteomes" id="UP001646141"/>
    </source>
</evidence>
<keyword evidence="7" id="KW-1185">Reference proteome</keyword>
<evidence type="ECO:0000259" key="5">
    <source>
        <dbReference type="PROSITE" id="PS51464"/>
    </source>
</evidence>
<evidence type="ECO:0000256" key="3">
    <source>
        <dbReference type="ARBA" id="ARBA00023163"/>
    </source>
</evidence>
<evidence type="ECO:0000259" key="4">
    <source>
        <dbReference type="PROSITE" id="PS51071"/>
    </source>
</evidence>
<dbReference type="PROSITE" id="PS51464">
    <property type="entry name" value="SIS"/>
    <property type="match status" value="1"/>
</dbReference>
<dbReference type="PROSITE" id="PS51071">
    <property type="entry name" value="HTH_RPIR"/>
    <property type="match status" value="1"/>
</dbReference>
<evidence type="ECO:0000313" key="6">
    <source>
        <dbReference type="EMBL" id="MBL3689635.1"/>
    </source>
</evidence>
<dbReference type="InterPro" id="IPR046348">
    <property type="entry name" value="SIS_dom_sf"/>
</dbReference>
<dbReference type="InterPro" id="IPR000281">
    <property type="entry name" value="HTH_RpiR"/>
</dbReference>
<dbReference type="InterPro" id="IPR036388">
    <property type="entry name" value="WH-like_DNA-bd_sf"/>
</dbReference>
<dbReference type="PANTHER" id="PTHR30514:SF1">
    <property type="entry name" value="HTH-TYPE TRANSCRIPTIONAL REGULATOR HEXR-RELATED"/>
    <property type="match status" value="1"/>
</dbReference>
<dbReference type="InterPro" id="IPR035472">
    <property type="entry name" value="RpiR-like_SIS"/>
</dbReference>
<dbReference type="RefSeq" id="WP_202381657.1">
    <property type="nucleotide sequence ID" value="NZ_BAAAMA010000002.1"/>
</dbReference>
<sequence>MPAPLTHAHPDGSALALIRAVAGGLGQSEGAVARVILDRPGEIPQWSTQELASAAGTSTATVIRACQRLGFRGFQHLRLELARENAATPVEIPVTGDAVDAVFAHARTALLVGQQAIDRVALSEAATILVGASRVVCSANGFSAPPLQDAAMRFATIGRPVEAPLDILAQQFAAHSTGPHDVCLALSHSGANAHTLATVRAARKRGARIIALSSYARSPLGDLADVTLSTGMIGAQHTVDPFFSRLGHSVLLQALIAEVSALVTPSDTLDMREVVADALAEPRA</sequence>
<gene>
    <name evidence="6" type="ORF">D3226_06635</name>
</gene>
<evidence type="ECO:0000256" key="1">
    <source>
        <dbReference type="ARBA" id="ARBA00023015"/>
    </source>
</evidence>